<accession>A0A1H9Y8Z7</accession>
<dbReference type="RefSeq" id="WP_090655124.1">
    <property type="nucleotide sequence ID" value="NZ_FOIA01000001.1"/>
</dbReference>
<dbReference type="OrthoDB" id="8548119at2"/>
<evidence type="ECO:0000313" key="2">
    <source>
        <dbReference type="Proteomes" id="UP000199345"/>
    </source>
</evidence>
<name>A0A1H9Y8Z7_9PROT</name>
<dbReference type="EMBL" id="FOIA01000001">
    <property type="protein sequence ID" value="SES65299.1"/>
    <property type="molecule type" value="Genomic_DNA"/>
</dbReference>
<evidence type="ECO:0000313" key="1">
    <source>
        <dbReference type="EMBL" id="SES65299.1"/>
    </source>
</evidence>
<organism evidence="1 2">
    <name type="scientific">Nitrosomonas marina</name>
    <dbReference type="NCBI Taxonomy" id="917"/>
    <lineage>
        <taxon>Bacteria</taxon>
        <taxon>Pseudomonadati</taxon>
        <taxon>Pseudomonadota</taxon>
        <taxon>Betaproteobacteria</taxon>
        <taxon>Nitrosomonadales</taxon>
        <taxon>Nitrosomonadaceae</taxon>
        <taxon>Nitrosomonas</taxon>
    </lineage>
</organism>
<reference evidence="2" key="1">
    <citation type="submission" date="2016-10" db="EMBL/GenBank/DDBJ databases">
        <authorList>
            <person name="Varghese N."/>
            <person name="Submissions S."/>
        </authorList>
    </citation>
    <scope>NUCLEOTIDE SEQUENCE [LARGE SCALE GENOMIC DNA]</scope>
    <source>
        <strain evidence="2">Nm71</strain>
    </source>
</reference>
<dbReference type="AlphaFoldDB" id="A0A1H9Y8Z7"/>
<sequence>MNYLKIRFPLILAFMSVFGVINIAWAEQVVIKRDLIFIADRGLTVKDLHTGALNHCAAPPLLDPAGNDVTGLLATATDVAIKHDYAVVTIHPLDSEGNPYVDTVTVDISHCFEVKTVTVDKCISTVDIQHGLLIIPCVEYNGSYLTVHMDRRGNSDNWEVTFFGNNHDLKHYRRYDDDHYHHYHDYDDDDDDDDDDD</sequence>
<gene>
    <name evidence="1" type="ORF">SAMN05216326_101143</name>
</gene>
<protein>
    <submittedName>
        <fullName evidence="1">Uncharacterized protein</fullName>
    </submittedName>
</protein>
<proteinExistence type="predicted"/>
<dbReference type="Proteomes" id="UP000199345">
    <property type="component" value="Unassembled WGS sequence"/>
</dbReference>
<keyword evidence="2" id="KW-1185">Reference proteome</keyword>